<proteinExistence type="predicted"/>
<feature type="compositionally biased region" description="Basic and acidic residues" evidence="1">
    <location>
        <begin position="58"/>
        <end position="67"/>
    </location>
</feature>
<keyword evidence="2" id="KW-0732">Signal</keyword>
<organism evidence="3 5">
    <name type="scientific">Cardamine amara subsp. amara</name>
    <dbReference type="NCBI Taxonomy" id="228776"/>
    <lineage>
        <taxon>Eukaryota</taxon>
        <taxon>Viridiplantae</taxon>
        <taxon>Streptophyta</taxon>
        <taxon>Embryophyta</taxon>
        <taxon>Tracheophyta</taxon>
        <taxon>Spermatophyta</taxon>
        <taxon>Magnoliopsida</taxon>
        <taxon>eudicotyledons</taxon>
        <taxon>Gunneridae</taxon>
        <taxon>Pentapetalae</taxon>
        <taxon>rosids</taxon>
        <taxon>malvids</taxon>
        <taxon>Brassicales</taxon>
        <taxon>Brassicaceae</taxon>
        <taxon>Cardamineae</taxon>
        <taxon>Cardamine</taxon>
    </lineage>
</organism>
<gene>
    <name evidence="3" type="ORF">V5N11_001466</name>
    <name evidence="4" type="ORF">V5N11_003983</name>
</gene>
<dbReference type="PANTHER" id="PTHR34663">
    <property type="entry name" value="OS06G0637400 PROTEIN"/>
    <property type="match status" value="1"/>
</dbReference>
<comment type="caution">
    <text evidence="3">The sequence shown here is derived from an EMBL/GenBank/DDBJ whole genome shotgun (WGS) entry which is preliminary data.</text>
</comment>
<dbReference type="AlphaFoldDB" id="A0ABD1BGC3"/>
<reference evidence="3 5" key="1">
    <citation type="submission" date="2024-04" db="EMBL/GenBank/DDBJ databases">
        <title>Genome assembly C_amara_ONT_v2.</title>
        <authorList>
            <person name="Yant L."/>
            <person name="Moore C."/>
            <person name="Slenker M."/>
        </authorList>
    </citation>
    <scope>NUCLEOTIDE SEQUENCE [LARGE SCALE GENOMIC DNA]</scope>
    <source>
        <tissue evidence="3">Leaf</tissue>
    </source>
</reference>
<dbReference type="Proteomes" id="UP001558713">
    <property type="component" value="Unassembled WGS sequence"/>
</dbReference>
<evidence type="ECO:0000256" key="2">
    <source>
        <dbReference type="SAM" id="SignalP"/>
    </source>
</evidence>
<feature type="region of interest" description="Disordered" evidence="1">
    <location>
        <begin position="50"/>
        <end position="108"/>
    </location>
</feature>
<dbReference type="InterPro" id="IPR044700">
    <property type="entry name" value="PIP2/PIPL1"/>
</dbReference>
<dbReference type="EMBL" id="JBANAX010000373">
    <property type="protein sequence ID" value="KAL1212215.1"/>
    <property type="molecule type" value="Genomic_DNA"/>
</dbReference>
<sequence>MNKVFLSSVLFFMLVSSVLVVEARPLGLTKDEEKLVAKFFDGLSLGAIKDSGPSSGGEGHHFVDRTDTLGYGKHSGPSSGGEGHQFVDRSETLGYGKHSGPSPSGPGH</sequence>
<dbReference type="PANTHER" id="PTHR34663:SF21">
    <property type="entry name" value="PROTEIN, PUTATIVE-RELATED"/>
    <property type="match status" value="1"/>
</dbReference>
<feature type="signal peptide" evidence="2">
    <location>
        <begin position="1"/>
        <end position="23"/>
    </location>
</feature>
<evidence type="ECO:0000313" key="3">
    <source>
        <dbReference type="EMBL" id="KAL1212215.1"/>
    </source>
</evidence>
<dbReference type="EMBL" id="JBANAX010000190">
    <property type="protein sequence ID" value="KAL1219104.1"/>
    <property type="molecule type" value="Genomic_DNA"/>
</dbReference>
<keyword evidence="5" id="KW-1185">Reference proteome</keyword>
<name>A0ABD1BGC3_CARAN</name>
<evidence type="ECO:0000313" key="4">
    <source>
        <dbReference type="EMBL" id="KAL1219104.1"/>
    </source>
</evidence>
<evidence type="ECO:0000256" key="1">
    <source>
        <dbReference type="SAM" id="MobiDB-lite"/>
    </source>
</evidence>
<protein>
    <submittedName>
        <fullName evidence="3">PAMP-induced secreted peptide 2</fullName>
    </submittedName>
</protein>
<evidence type="ECO:0000313" key="5">
    <source>
        <dbReference type="Proteomes" id="UP001558713"/>
    </source>
</evidence>
<feature type="chain" id="PRO_5044723246" evidence="2">
    <location>
        <begin position="24"/>
        <end position="108"/>
    </location>
</feature>
<accession>A0ABD1BGC3</accession>